<dbReference type="Proteomes" id="UP000001385">
    <property type="component" value="Chromosome I"/>
</dbReference>
<accession>A9M9N7</accession>
<protein>
    <submittedName>
        <fullName evidence="1">Uncharacterized protein</fullName>
    </submittedName>
</protein>
<dbReference type="AlphaFoldDB" id="A9M9N7"/>
<gene>
    <name evidence="1" type="ordered locus">BCAN_A0626</name>
</gene>
<organism evidence="1 2">
    <name type="scientific">Brucella canis (strain ATCC 23365 / NCTC 10854 / RM-666)</name>
    <dbReference type="NCBI Taxonomy" id="483179"/>
    <lineage>
        <taxon>Bacteria</taxon>
        <taxon>Pseudomonadati</taxon>
        <taxon>Pseudomonadota</taxon>
        <taxon>Alphaproteobacteria</taxon>
        <taxon>Hyphomicrobiales</taxon>
        <taxon>Brucellaceae</taxon>
        <taxon>Brucella/Ochrobactrum group</taxon>
        <taxon>Brucella</taxon>
    </lineage>
</organism>
<sequence>MAAARFLLLSGVGALLARPHSPFPKAKKRNFPACSTENRPTKPLETLRNFHLAEIER</sequence>
<evidence type="ECO:0000313" key="1">
    <source>
        <dbReference type="EMBL" id="ABX61701.1"/>
    </source>
</evidence>
<evidence type="ECO:0000313" key="2">
    <source>
        <dbReference type="Proteomes" id="UP000001385"/>
    </source>
</evidence>
<dbReference type="KEGG" id="bcs:BCAN_A0626"/>
<dbReference type="HOGENOM" id="CLU_2987683_0_0_5"/>
<dbReference type="EMBL" id="CP000872">
    <property type="protein sequence ID" value="ABX61701.1"/>
    <property type="molecule type" value="Genomic_DNA"/>
</dbReference>
<reference evidence="1 2" key="1">
    <citation type="submission" date="2007-10" db="EMBL/GenBank/DDBJ databases">
        <title>Brucella canis ATCC 23365 whole genome shotgun sequencing project.</title>
        <authorList>
            <person name="Setubal J.C."/>
            <person name="Bowns C."/>
            <person name="Boyle S."/>
            <person name="Crasta O.R."/>
            <person name="Czar M.J."/>
            <person name="Dharmanolla C."/>
            <person name="Gillespie J.J."/>
            <person name="Kenyon R.W."/>
            <person name="Lu J."/>
            <person name="Mane S."/>
            <person name="Mohapatra S."/>
            <person name="Nagrani S."/>
            <person name="Purkayastha A."/>
            <person name="Rajasimha H.K."/>
            <person name="Shallom J.M."/>
            <person name="Shallom S."/>
            <person name="Shukla M."/>
            <person name="Snyder E.E."/>
            <person name="Sobral B.W."/>
            <person name="Wattam A.R."/>
            <person name="Will R."/>
            <person name="Williams K."/>
            <person name="Yoo H."/>
            <person name="Bruce D."/>
            <person name="Detter C."/>
            <person name="Munk C."/>
            <person name="Brettin T.S."/>
        </authorList>
    </citation>
    <scope>NUCLEOTIDE SEQUENCE [LARGE SCALE GENOMIC DNA]</scope>
    <source>
        <strain evidence="2">ATCC 23365 / NCTC 10854 / RM-666</strain>
    </source>
</reference>
<proteinExistence type="predicted"/>
<keyword evidence="2" id="KW-1185">Reference proteome</keyword>
<name>A9M9N7_BRUC2</name>